<evidence type="ECO:0000256" key="7">
    <source>
        <dbReference type="ARBA" id="ARBA00023242"/>
    </source>
</evidence>
<feature type="region of interest" description="Disordered" evidence="10">
    <location>
        <begin position="208"/>
        <end position="256"/>
    </location>
</feature>
<dbReference type="InterPro" id="IPR050527">
    <property type="entry name" value="Snail/Krueppel_Znf"/>
</dbReference>
<dbReference type="VEuPathDB" id="VectorBase:LLONM1_000177"/>
<dbReference type="InterPro" id="IPR012934">
    <property type="entry name" value="Znf_AD"/>
</dbReference>
<evidence type="ECO:0000256" key="3">
    <source>
        <dbReference type="ARBA" id="ARBA00022737"/>
    </source>
</evidence>
<dbReference type="PANTHER" id="PTHR24388:SF54">
    <property type="entry name" value="PROTEIN ESCARGOT"/>
    <property type="match status" value="1"/>
</dbReference>
<dbReference type="EnsemblMetazoa" id="LLOJ007469-RA">
    <property type="protein sequence ID" value="LLOJ007469-PA"/>
    <property type="gene ID" value="LLOJ007469"/>
</dbReference>
<dbReference type="InterPro" id="IPR013087">
    <property type="entry name" value="Znf_C2H2_type"/>
</dbReference>
<dbReference type="InterPro" id="IPR036236">
    <property type="entry name" value="Znf_C2H2_sf"/>
</dbReference>
<proteinExistence type="inferred from homology"/>
<dbReference type="SMART" id="SM00355">
    <property type="entry name" value="ZnF_C2H2"/>
    <property type="match status" value="4"/>
</dbReference>
<comment type="similarity">
    <text evidence="8">Belongs to the snail C2H2-type zinc-finger protein family.</text>
</comment>
<dbReference type="EMBL" id="GITU01001071">
    <property type="protein sequence ID" value="MBC1169774.1"/>
    <property type="molecule type" value="Transcribed_RNA"/>
</dbReference>
<evidence type="ECO:0000256" key="1">
    <source>
        <dbReference type="ARBA" id="ARBA00004123"/>
    </source>
</evidence>
<evidence type="ECO:0000256" key="9">
    <source>
        <dbReference type="PROSITE-ProRule" id="PRU00042"/>
    </source>
</evidence>
<dbReference type="GO" id="GO:0000978">
    <property type="term" value="F:RNA polymerase II cis-regulatory region sequence-specific DNA binding"/>
    <property type="evidence" value="ECO:0007669"/>
    <property type="project" value="TreeGrafter"/>
</dbReference>
<keyword evidence="3" id="KW-0677">Repeat</keyword>
<evidence type="ECO:0000313" key="13">
    <source>
        <dbReference type="EnsemblMetazoa" id="LLOJ007469-PA"/>
    </source>
</evidence>
<feature type="compositionally biased region" description="Polar residues" evidence="10">
    <location>
        <begin position="211"/>
        <end position="238"/>
    </location>
</feature>
<protein>
    <submittedName>
        <fullName evidence="12">Putative c2h2-type zn-finger protein</fullName>
    </submittedName>
</protein>
<organism evidence="13 14">
    <name type="scientific">Lutzomyia longipalpis</name>
    <name type="common">Sand fly</name>
    <dbReference type="NCBI Taxonomy" id="7200"/>
    <lineage>
        <taxon>Eukaryota</taxon>
        <taxon>Metazoa</taxon>
        <taxon>Ecdysozoa</taxon>
        <taxon>Arthropoda</taxon>
        <taxon>Hexapoda</taxon>
        <taxon>Insecta</taxon>
        <taxon>Pterygota</taxon>
        <taxon>Neoptera</taxon>
        <taxon>Endopterygota</taxon>
        <taxon>Diptera</taxon>
        <taxon>Nematocera</taxon>
        <taxon>Psychodoidea</taxon>
        <taxon>Psychodidae</taxon>
        <taxon>Lutzomyia</taxon>
        <taxon>Lutzomyia</taxon>
    </lineage>
</organism>
<feature type="domain" description="C2H2-type" evidence="11">
    <location>
        <begin position="293"/>
        <end position="321"/>
    </location>
</feature>
<dbReference type="GO" id="GO:0008270">
    <property type="term" value="F:zinc ion binding"/>
    <property type="evidence" value="ECO:0007669"/>
    <property type="project" value="UniProtKB-KW"/>
</dbReference>
<keyword evidence="14" id="KW-1185">Reference proteome</keyword>
<dbReference type="SUPFAM" id="SSF57667">
    <property type="entry name" value="beta-beta-alpha zinc fingers"/>
    <property type="match status" value="2"/>
</dbReference>
<dbReference type="AlphaFoldDB" id="A0A1B0CRH1"/>
<feature type="domain" description="C2H2-type" evidence="11">
    <location>
        <begin position="322"/>
        <end position="349"/>
    </location>
</feature>
<dbReference type="SUPFAM" id="SSF57716">
    <property type="entry name" value="Glucocorticoid receptor-like (DNA-binding domain)"/>
    <property type="match status" value="1"/>
</dbReference>
<dbReference type="Pfam" id="PF07776">
    <property type="entry name" value="zf-AD"/>
    <property type="match status" value="1"/>
</dbReference>
<reference evidence="12" key="2">
    <citation type="journal article" date="2020" name="BMC">
        <title>Leishmania infection induces a limited differential gene expression in the sand fly midgut.</title>
        <authorList>
            <person name="Coutinho-Abreu I.V."/>
            <person name="Serafim T.D."/>
            <person name="Meneses C."/>
            <person name="Kamhawi S."/>
            <person name="Oliveira F."/>
            <person name="Valenzuela J.G."/>
        </authorList>
    </citation>
    <scope>NUCLEOTIDE SEQUENCE</scope>
    <source>
        <strain evidence="12">Jacobina</strain>
        <tissue evidence="12">Midgut</tissue>
    </source>
</reference>
<sequence>MKTIHQYFIIKTFHISKEDNLNSKRHLVNKKNLRCAVSAQKSLFCGIFSVSCLKKIEFYMKMCENWRKWCRLCAKKELNDENQICENESIVQDLLDIAKKYFLIALVPFKGTNSSICNDCAIFLTKLDDFGSHCLNVDQMFNHLIFNENSIDASQLDLESIRLEFEVDEEDKEDEADEVDEVSADITLEEDMIDFSLDFVDDVEAPPEQIESPNFASATLTPSKQGSPMKSITEQHINTKPGEPPKKKKRGQPTKSDPPIVCKICLKQFKCLYMLNDHMRVDHHMKINHKDYYTCEHCDKIFSGQYILQAHKILKHQKDTRFICEKCGNFFATKSDFEDHKFTHLVDKSQPCPVCLKMFEGSLKNHMLMKHCKTKRKSASTY</sequence>
<evidence type="ECO:0000256" key="6">
    <source>
        <dbReference type="ARBA" id="ARBA00023125"/>
    </source>
</evidence>
<dbReference type="PROSITE" id="PS00028">
    <property type="entry name" value="ZINC_FINGER_C2H2_1"/>
    <property type="match status" value="2"/>
</dbReference>
<reference evidence="13" key="3">
    <citation type="submission" date="2020-05" db="UniProtKB">
        <authorList>
            <consortium name="EnsemblMetazoa"/>
        </authorList>
    </citation>
    <scope>IDENTIFICATION</scope>
    <source>
        <strain evidence="13">Jacobina</strain>
    </source>
</reference>
<dbReference type="Gene3D" id="3.40.1800.20">
    <property type="match status" value="1"/>
</dbReference>
<keyword evidence="4 9" id="KW-0863">Zinc-finger</keyword>
<dbReference type="Proteomes" id="UP000092461">
    <property type="component" value="Unassembled WGS sequence"/>
</dbReference>
<evidence type="ECO:0000256" key="8">
    <source>
        <dbReference type="ARBA" id="ARBA00037948"/>
    </source>
</evidence>
<evidence type="ECO:0000256" key="4">
    <source>
        <dbReference type="ARBA" id="ARBA00022771"/>
    </source>
</evidence>
<evidence type="ECO:0000259" key="11">
    <source>
        <dbReference type="PROSITE" id="PS50157"/>
    </source>
</evidence>
<dbReference type="Pfam" id="PF00096">
    <property type="entry name" value="zf-C2H2"/>
    <property type="match status" value="1"/>
</dbReference>
<dbReference type="VEuPathDB" id="VectorBase:LLOJ007469"/>
<evidence type="ECO:0000313" key="14">
    <source>
        <dbReference type="Proteomes" id="UP000092461"/>
    </source>
</evidence>
<reference evidence="14" key="1">
    <citation type="submission" date="2012-05" db="EMBL/GenBank/DDBJ databases">
        <title>Whole Genome Assembly of Lutzomyia longipalpis.</title>
        <authorList>
            <person name="Richards S."/>
            <person name="Qu C."/>
            <person name="Dillon R."/>
            <person name="Worley K."/>
            <person name="Scherer S."/>
            <person name="Batterton M."/>
            <person name="Taylor A."/>
            <person name="Hawes A."/>
            <person name="Hernandez B."/>
            <person name="Kovar C."/>
            <person name="Mandapat C."/>
            <person name="Pham C."/>
            <person name="Qu C."/>
            <person name="Jing C."/>
            <person name="Bess C."/>
            <person name="Bandaranaike D."/>
            <person name="Ngo D."/>
            <person name="Ongeri F."/>
            <person name="Arias F."/>
            <person name="Lara F."/>
            <person name="Weissenberger G."/>
            <person name="Kamau G."/>
            <person name="Han H."/>
            <person name="Shen H."/>
            <person name="Dinh H."/>
            <person name="Khalil I."/>
            <person name="Jones J."/>
            <person name="Shafer J."/>
            <person name="Jayaseelan J."/>
            <person name="Quiroz J."/>
            <person name="Blankenburg K."/>
            <person name="Nguyen L."/>
            <person name="Jackson L."/>
            <person name="Francisco L."/>
            <person name="Tang L.-Y."/>
            <person name="Pu L.-L."/>
            <person name="Perales L."/>
            <person name="Lorensuhewa L."/>
            <person name="Munidasa M."/>
            <person name="Coyle M."/>
            <person name="Taylor M."/>
            <person name="Puazo M."/>
            <person name="Firestine M."/>
            <person name="Scheel M."/>
            <person name="Javaid M."/>
            <person name="Wang M."/>
            <person name="Li M."/>
            <person name="Tabassum N."/>
            <person name="Saada N."/>
            <person name="Osuji N."/>
            <person name="Aqrawi P."/>
            <person name="Fu Q."/>
            <person name="Thornton R."/>
            <person name="Raj R."/>
            <person name="Goodspeed R."/>
            <person name="Mata R."/>
            <person name="Najjar R."/>
            <person name="Gubbala S."/>
            <person name="Lee S."/>
            <person name="Denson S."/>
            <person name="Patil S."/>
            <person name="Macmil S."/>
            <person name="Qi S."/>
            <person name="Matskevitch T."/>
            <person name="Palculict T."/>
            <person name="Mathew T."/>
            <person name="Vee V."/>
            <person name="Velamala V."/>
            <person name="Korchina V."/>
            <person name="Cai W."/>
            <person name="Liu W."/>
            <person name="Dai W."/>
            <person name="Zou X."/>
            <person name="Zhu Y."/>
            <person name="Zhang Y."/>
            <person name="Wu Y.-Q."/>
            <person name="Xin Y."/>
            <person name="Nazarath L."/>
            <person name="Kovar C."/>
            <person name="Han Y."/>
            <person name="Muzny D."/>
            <person name="Gibbs R."/>
        </authorList>
    </citation>
    <scope>NUCLEOTIDE SEQUENCE [LARGE SCALE GENOMIC DNA]</scope>
    <source>
        <strain evidence="14">Jacobina</strain>
    </source>
</reference>
<keyword evidence="5" id="KW-0862">Zinc</keyword>
<dbReference type="SMART" id="SM00868">
    <property type="entry name" value="zf-AD"/>
    <property type="match status" value="1"/>
</dbReference>
<dbReference type="PANTHER" id="PTHR24388">
    <property type="entry name" value="ZINC FINGER PROTEIN"/>
    <property type="match status" value="1"/>
</dbReference>
<evidence type="ECO:0000256" key="2">
    <source>
        <dbReference type="ARBA" id="ARBA00022723"/>
    </source>
</evidence>
<dbReference type="EMBL" id="AJWK01024782">
    <property type="status" value="NOT_ANNOTATED_CDS"/>
    <property type="molecule type" value="Genomic_DNA"/>
</dbReference>
<name>A0A1B0CRH1_LUTLO</name>
<dbReference type="GO" id="GO:0000981">
    <property type="term" value="F:DNA-binding transcription factor activity, RNA polymerase II-specific"/>
    <property type="evidence" value="ECO:0007669"/>
    <property type="project" value="TreeGrafter"/>
</dbReference>
<evidence type="ECO:0000256" key="5">
    <source>
        <dbReference type="ARBA" id="ARBA00022833"/>
    </source>
</evidence>
<dbReference type="Gene3D" id="3.30.160.60">
    <property type="entry name" value="Classic Zinc Finger"/>
    <property type="match status" value="2"/>
</dbReference>
<evidence type="ECO:0000313" key="12">
    <source>
        <dbReference type="EMBL" id="MBC1169774.1"/>
    </source>
</evidence>
<dbReference type="GO" id="GO:0005634">
    <property type="term" value="C:nucleus"/>
    <property type="evidence" value="ECO:0007669"/>
    <property type="project" value="UniProtKB-SubCell"/>
</dbReference>
<comment type="subcellular location">
    <subcellularLocation>
        <location evidence="1">Nucleus</location>
    </subcellularLocation>
</comment>
<accession>A0A1B0CRH1</accession>
<keyword evidence="6" id="KW-0238">DNA-binding</keyword>
<dbReference type="PROSITE" id="PS50157">
    <property type="entry name" value="ZINC_FINGER_C2H2_2"/>
    <property type="match status" value="2"/>
</dbReference>
<evidence type="ECO:0000256" key="10">
    <source>
        <dbReference type="SAM" id="MobiDB-lite"/>
    </source>
</evidence>
<keyword evidence="2" id="KW-0479">Metal-binding</keyword>
<keyword evidence="7" id="KW-0539">Nucleus</keyword>